<keyword evidence="7 8" id="KW-0472">Membrane</keyword>
<evidence type="ECO:0000256" key="5">
    <source>
        <dbReference type="ARBA" id="ARBA00022692"/>
    </source>
</evidence>
<dbReference type="OrthoDB" id="3370at2157"/>
<evidence type="ECO:0000256" key="3">
    <source>
        <dbReference type="ARBA" id="ARBA00022676"/>
    </source>
</evidence>
<dbReference type="GeneID" id="76210191"/>
<dbReference type="PANTHER" id="PTHR33908:SF11">
    <property type="entry name" value="MEMBRANE PROTEIN"/>
    <property type="match status" value="1"/>
</dbReference>
<sequence>MMSLKLIKNDIKISFLTIFLAGLGIKLFYFPYDLPLIIDGMDNFTYATAINFYGHLPTEWTPINNGWPIFVSFWFSIFDLENSLQYMQLQRIISVILSSMITIPVYYLCKNYFNKKIALVGAAIISFDPRIILNSFLGITEPLFILLGISSLVIFLKYERKLMFISFILASFCTIVRSEGLFLFFTLTILFFIKNKISKEILRTYLPCLLIFMMILIPVINYRIEVVGYDGIFQRAIIGTDQIIAISNSDKNSEIIDGIGLFIKYLGWIMIPNFLLFFPFGVIQYFRNRTKETNFIMIFSIVCSIPIMYAYIVQAQDTRYLYFLFPIFSLVSLYSVKTFISKIANKNTALVVIIIGIFISSIGFYEFLKTDREIERENYEISKIISEKVSGVNFHPSQTQYIRVGELPTKWPFDFNDDKHKIKIISTNNENDLEEYILKNDSELTHLIVDENSKLPKFLQDVYYNEEKFKYLDKVFDSKDFNFNQHLKLFEINFENFNSKINQEELSQ</sequence>
<keyword evidence="2" id="KW-1003">Cell membrane</keyword>
<dbReference type="PANTHER" id="PTHR33908">
    <property type="entry name" value="MANNOSYLTRANSFERASE YKCB-RELATED"/>
    <property type="match status" value="1"/>
</dbReference>
<proteinExistence type="predicted"/>
<dbReference type="InterPro" id="IPR050297">
    <property type="entry name" value="LipidA_mod_glycosyltrf_83"/>
</dbReference>
<feature type="transmembrane region" description="Helical" evidence="8">
    <location>
        <begin position="12"/>
        <end position="32"/>
    </location>
</feature>
<feature type="transmembrane region" description="Helical" evidence="8">
    <location>
        <begin position="162"/>
        <end position="193"/>
    </location>
</feature>
<dbReference type="InterPro" id="IPR038731">
    <property type="entry name" value="RgtA/B/C-like"/>
</dbReference>
<comment type="caution">
    <text evidence="10">The sequence shown here is derived from an EMBL/GenBank/DDBJ whole genome shotgun (WGS) entry which is preliminary data.</text>
</comment>
<evidence type="ECO:0000256" key="1">
    <source>
        <dbReference type="ARBA" id="ARBA00004651"/>
    </source>
</evidence>
<evidence type="ECO:0000256" key="6">
    <source>
        <dbReference type="ARBA" id="ARBA00022989"/>
    </source>
</evidence>
<feature type="transmembrane region" description="Helical" evidence="8">
    <location>
        <begin position="265"/>
        <end position="283"/>
    </location>
</feature>
<evidence type="ECO:0000313" key="10">
    <source>
        <dbReference type="EMBL" id="GBH35170.1"/>
    </source>
</evidence>
<evidence type="ECO:0000259" key="9">
    <source>
        <dbReference type="Pfam" id="PF13231"/>
    </source>
</evidence>
<gene>
    <name evidence="10" type="ORF">NZNM25_19610</name>
</gene>
<keyword evidence="11" id="KW-1185">Reference proteome</keyword>
<evidence type="ECO:0000256" key="8">
    <source>
        <dbReference type="SAM" id="Phobius"/>
    </source>
</evidence>
<dbReference type="GO" id="GO:0008610">
    <property type="term" value="P:lipid biosynthetic process"/>
    <property type="evidence" value="ECO:0007669"/>
    <property type="project" value="UniProtKB-ARBA"/>
</dbReference>
<dbReference type="GO" id="GO:0016763">
    <property type="term" value="F:pentosyltransferase activity"/>
    <property type="evidence" value="ECO:0007669"/>
    <property type="project" value="TreeGrafter"/>
</dbReference>
<evidence type="ECO:0000256" key="4">
    <source>
        <dbReference type="ARBA" id="ARBA00022679"/>
    </source>
</evidence>
<feature type="transmembrane region" description="Helical" evidence="8">
    <location>
        <begin position="205"/>
        <end position="224"/>
    </location>
</feature>
<dbReference type="EMBL" id="BGKI01000012">
    <property type="protein sequence ID" value="GBH35170.1"/>
    <property type="molecule type" value="Genomic_DNA"/>
</dbReference>
<evidence type="ECO:0000313" key="11">
    <source>
        <dbReference type="Proteomes" id="UP000245829"/>
    </source>
</evidence>
<feature type="transmembrane region" description="Helical" evidence="8">
    <location>
        <begin position="130"/>
        <end position="156"/>
    </location>
</feature>
<dbReference type="Proteomes" id="UP000245829">
    <property type="component" value="Unassembled WGS sequence"/>
</dbReference>
<feature type="transmembrane region" description="Helical" evidence="8">
    <location>
        <begin position="295"/>
        <end position="313"/>
    </location>
</feature>
<keyword evidence="5 8" id="KW-0812">Transmembrane</keyword>
<feature type="transmembrane region" description="Helical" evidence="8">
    <location>
        <begin position="319"/>
        <end position="336"/>
    </location>
</feature>
<protein>
    <recommendedName>
        <fullName evidence="9">Glycosyltransferase RgtA/B/C/D-like domain-containing protein</fullName>
    </recommendedName>
</protein>
<dbReference type="AlphaFoldDB" id="A0A2S2KU26"/>
<keyword evidence="4" id="KW-0808">Transferase</keyword>
<feature type="transmembrane region" description="Helical" evidence="8">
    <location>
        <begin position="348"/>
        <end position="368"/>
    </location>
</feature>
<feature type="transmembrane region" description="Helical" evidence="8">
    <location>
        <begin position="89"/>
        <end position="109"/>
    </location>
</feature>
<accession>A0A2S2KU26</accession>
<feature type="domain" description="Glycosyltransferase RgtA/B/C/D-like" evidence="9">
    <location>
        <begin position="91"/>
        <end position="220"/>
    </location>
</feature>
<dbReference type="Pfam" id="PF13231">
    <property type="entry name" value="PMT_2"/>
    <property type="match status" value="1"/>
</dbReference>
<reference evidence="10 11" key="1">
    <citation type="submission" date="2018-05" db="EMBL/GenBank/DDBJ databases">
        <title>genome sequencing of Nitrosopumilus sp. NM25.</title>
        <authorList>
            <person name="Mori K."/>
            <person name="Nakagawa T."/>
        </authorList>
    </citation>
    <scope>NUCLEOTIDE SEQUENCE [LARGE SCALE GENOMIC DNA]</scope>
    <source>
        <strain evidence="10 11">NM25</strain>
    </source>
</reference>
<organism evidence="10 11">
    <name type="scientific">Nitrosopumilus zosterae</name>
    <dbReference type="NCBI Taxonomy" id="718286"/>
    <lineage>
        <taxon>Archaea</taxon>
        <taxon>Nitrososphaerota</taxon>
        <taxon>Nitrososphaeria</taxon>
        <taxon>Nitrosopumilales</taxon>
        <taxon>Nitrosopumilaceae</taxon>
        <taxon>Nitrosopumilus</taxon>
    </lineage>
</organism>
<evidence type="ECO:0000256" key="7">
    <source>
        <dbReference type="ARBA" id="ARBA00023136"/>
    </source>
</evidence>
<dbReference type="RefSeq" id="WP_109877771.1">
    <property type="nucleotide sequence ID" value="NZ_AP026695.1"/>
</dbReference>
<keyword evidence="3" id="KW-0328">Glycosyltransferase</keyword>
<name>A0A2S2KU26_9ARCH</name>
<dbReference type="GO" id="GO:0005886">
    <property type="term" value="C:plasma membrane"/>
    <property type="evidence" value="ECO:0007669"/>
    <property type="project" value="UniProtKB-SubCell"/>
</dbReference>
<comment type="subcellular location">
    <subcellularLocation>
        <location evidence="1">Cell membrane</location>
        <topology evidence="1">Multi-pass membrane protein</topology>
    </subcellularLocation>
</comment>
<keyword evidence="6 8" id="KW-1133">Transmembrane helix</keyword>
<evidence type="ECO:0000256" key="2">
    <source>
        <dbReference type="ARBA" id="ARBA00022475"/>
    </source>
</evidence>